<evidence type="ECO:0000256" key="4">
    <source>
        <dbReference type="ARBA" id="ARBA00023136"/>
    </source>
</evidence>
<sequence>MVNTHDASIMSRDEDYTNKTLDTDLEKVGTCQLGELEKTVGQPGTKRDIKSRQAQMIAIGGAIGTSLFVGSGQALAAGGPGFLLICYCLISLLVYAVITAIVEIGTYLPVSGTSMAYYGTRVISPSIGFAMGWLYFYSFGIIVAYEITAAAIIIGYWPNTIPTAVWITIMVVVVIGLNLSPVAVYAETEFWFASIKVIMIIGLLEPTTDYPYGITTILR</sequence>
<dbReference type="GO" id="GO:0015171">
    <property type="term" value="F:amino acid transmembrane transporter activity"/>
    <property type="evidence" value="ECO:0007669"/>
    <property type="project" value="TreeGrafter"/>
</dbReference>
<feature type="transmembrane region" description="Helical" evidence="5">
    <location>
        <begin position="56"/>
        <end position="76"/>
    </location>
</feature>
<organism evidence="7 8">
    <name type="scientific">Diatrype stigma</name>
    <dbReference type="NCBI Taxonomy" id="117547"/>
    <lineage>
        <taxon>Eukaryota</taxon>
        <taxon>Fungi</taxon>
        <taxon>Dikarya</taxon>
        <taxon>Ascomycota</taxon>
        <taxon>Pezizomycotina</taxon>
        <taxon>Sordariomycetes</taxon>
        <taxon>Xylariomycetidae</taxon>
        <taxon>Xylariales</taxon>
        <taxon>Diatrypaceae</taxon>
        <taxon>Diatrype</taxon>
    </lineage>
</organism>
<gene>
    <name evidence="7" type="ORF">SLS62_009356</name>
</gene>
<dbReference type="PANTHER" id="PTHR43341:SF38">
    <property type="entry name" value="PROLINE TRANSPORTER (EUROFUNG)"/>
    <property type="match status" value="1"/>
</dbReference>
<dbReference type="PANTHER" id="PTHR43341">
    <property type="entry name" value="AMINO ACID PERMEASE"/>
    <property type="match status" value="1"/>
</dbReference>
<evidence type="ECO:0000256" key="3">
    <source>
        <dbReference type="ARBA" id="ARBA00022989"/>
    </source>
</evidence>
<evidence type="ECO:0000313" key="8">
    <source>
        <dbReference type="Proteomes" id="UP001320420"/>
    </source>
</evidence>
<keyword evidence="3 5" id="KW-1133">Transmembrane helix</keyword>
<feature type="transmembrane region" description="Helical" evidence="5">
    <location>
        <begin position="129"/>
        <end position="157"/>
    </location>
</feature>
<evidence type="ECO:0000256" key="5">
    <source>
        <dbReference type="SAM" id="Phobius"/>
    </source>
</evidence>
<evidence type="ECO:0000259" key="6">
    <source>
        <dbReference type="Pfam" id="PF00324"/>
    </source>
</evidence>
<feature type="domain" description="Amino acid permease/ SLC12A" evidence="6">
    <location>
        <begin position="54"/>
        <end position="204"/>
    </location>
</feature>
<name>A0AAN9UE32_9PEZI</name>
<evidence type="ECO:0000256" key="1">
    <source>
        <dbReference type="ARBA" id="ARBA00004141"/>
    </source>
</evidence>
<evidence type="ECO:0000313" key="7">
    <source>
        <dbReference type="EMBL" id="KAK7746559.1"/>
    </source>
</evidence>
<accession>A0AAN9UE32</accession>
<dbReference type="Gene3D" id="1.20.1740.10">
    <property type="entry name" value="Amino acid/polyamine transporter I"/>
    <property type="match status" value="1"/>
</dbReference>
<keyword evidence="2 5" id="KW-0812">Transmembrane</keyword>
<dbReference type="Pfam" id="PF00324">
    <property type="entry name" value="AA_permease"/>
    <property type="match status" value="1"/>
</dbReference>
<evidence type="ECO:0000256" key="2">
    <source>
        <dbReference type="ARBA" id="ARBA00022692"/>
    </source>
</evidence>
<dbReference type="Proteomes" id="UP001320420">
    <property type="component" value="Unassembled WGS sequence"/>
</dbReference>
<dbReference type="InterPro" id="IPR050524">
    <property type="entry name" value="APC_YAT"/>
</dbReference>
<feature type="transmembrane region" description="Helical" evidence="5">
    <location>
        <begin position="163"/>
        <end position="186"/>
    </location>
</feature>
<feature type="transmembrane region" description="Helical" evidence="5">
    <location>
        <begin position="82"/>
        <end position="108"/>
    </location>
</feature>
<protein>
    <recommendedName>
        <fullName evidence="6">Amino acid permease/ SLC12A domain-containing protein</fullName>
    </recommendedName>
</protein>
<keyword evidence="4 5" id="KW-0472">Membrane</keyword>
<dbReference type="InterPro" id="IPR004841">
    <property type="entry name" value="AA-permease/SLC12A_dom"/>
</dbReference>
<dbReference type="GO" id="GO:0016020">
    <property type="term" value="C:membrane"/>
    <property type="evidence" value="ECO:0007669"/>
    <property type="project" value="UniProtKB-SubCell"/>
</dbReference>
<reference evidence="7 8" key="1">
    <citation type="submission" date="2024-02" db="EMBL/GenBank/DDBJ databases">
        <title>De novo assembly and annotation of 12 fungi associated with fruit tree decline syndrome in Ontario, Canada.</title>
        <authorList>
            <person name="Sulman M."/>
            <person name="Ellouze W."/>
            <person name="Ilyukhin E."/>
        </authorList>
    </citation>
    <scope>NUCLEOTIDE SEQUENCE [LARGE SCALE GENOMIC DNA]</scope>
    <source>
        <strain evidence="7 8">M11/M66-122</strain>
    </source>
</reference>
<proteinExistence type="predicted"/>
<comment type="caution">
    <text evidence="7">The sequence shown here is derived from an EMBL/GenBank/DDBJ whole genome shotgun (WGS) entry which is preliminary data.</text>
</comment>
<comment type="subcellular location">
    <subcellularLocation>
        <location evidence="1">Membrane</location>
        <topology evidence="1">Multi-pass membrane protein</topology>
    </subcellularLocation>
</comment>
<dbReference type="EMBL" id="JAKJXP020000097">
    <property type="protein sequence ID" value="KAK7746559.1"/>
    <property type="molecule type" value="Genomic_DNA"/>
</dbReference>
<keyword evidence="8" id="KW-1185">Reference proteome</keyword>
<dbReference type="AlphaFoldDB" id="A0AAN9UE32"/>